<feature type="transmembrane region" description="Helical" evidence="1">
    <location>
        <begin position="101"/>
        <end position="125"/>
    </location>
</feature>
<dbReference type="Pfam" id="PF12679">
    <property type="entry name" value="ABC2_membrane_2"/>
    <property type="match status" value="1"/>
</dbReference>
<keyword evidence="1" id="KW-1133">Transmembrane helix</keyword>
<feature type="transmembrane region" description="Helical" evidence="1">
    <location>
        <begin position="137"/>
        <end position="155"/>
    </location>
</feature>
<evidence type="ECO:0000313" key="2">
    <source>
        <dbReference type="EMBL" id="RLE08491.1"/>
    </source>
</evidence>
<dbReference type="GO" id="GO:0140359">
    <property type="term" value="F:ABC-type transporter activity"/>
    <property type="evidence" value="ECO:0007669"/>
    <property type="project" value="InterPro"/>
</dbReference>
<keyword evidence="1" id="KW-0812">Transmembrane</keyword>
<accession>A0A662D5B8</accession>
<dbReference type="Proteomes" id="UP000277457">
    <property type="component" value="Unassembled WGS sequence"/>
</dbReference>
<protein>
    <recommendedName>
        <fullName evidence="4">ABC transporter permease</fullName>
    </recommendedName>
</protein>
<evidence type="ECO:0008006" key="4">
    <source>
        <dbReference type="Google" id="ProtNLM"/>
    </source>
</evidence>
<sequence length="189" mass="20974">MQTILAISQNVFRRALRSKIFTVLLVFAIGLIFLSRVFEFLTFTAEIKLIKDIGLASIAFFTALITIFLSGETITGEIEERTIYTVLSKPVSRQGLILGKFLGIVWAILATLTITGVAFFILLCLKQRTIPGMVFEALFFIFLEAAVISSIAIMFSSLSSSTTTSTVFTFFIYVLGHFNPQLRFLGEGT</sequence>
<reference evidence="2 3" key="1">
    <citation type="submission" date="2018-06" db="EMBL/GenBank/DDBJ databases">
        <title>Extensive metabolic versatility and redundancy in microbially diverse, dynamic hydrothermal sediments.</title>
        <authorList>
            <person name="Dombrowski N."/>
            <person name="Teske A."/>
            <person name="Baker B.J."/>
        </authorList>
    </citation>
    <scope>NUCLEOTIDE SEQUENCE [LARGE SCALE GENOMIC DNA]</scope>
    <source>
        <strain evidence="2">B7_G13</strain>
    </source>
</reference>
<organism evidence="2 3">
    <name type="scientific">Aerophobetes bacterium</name>
    <dbReference type="NCBI Taxonomy" id="2030807"/>
    <lineage>
        <taxon>Bacteria</taxon>
        <taxon>Candidatus Aerophobota</taxon>
    </lineage>
</organism>
<name>A0A662D5B8_UNCAE</name>
<comment type="caution">
    <text evidence="2">The sequence shown here is derived from an EMBL/GenBank/DDBJ whole genome shotgun (WGS) entry which is preliminary data.</text>
</comment>
<keyword evidence="1" id="KW-0472">Membrane</keyword>
<gene>
    <name evidence="2" type="ORF">DRZ78_01005</name>
</gene>
<feature type="transmembrane region" description="Helical" evidence="1">
    <location>
        <begin position="20"/>
        <end position="41"/>
    </location>
</feature>
<proteinExistence type="predicted"/>
<dbReference type="AlphaFoldDB" id="A0A662D5B8"/>
<evidence type="ECO:0000256" key="1">
    <source>
        <dbReference type="SAM" id="Phobius"/>
    </source>
</evidence>
<evidence type="ECO:0000313" key="3">
    <source>
        <dbReference type="Proteomes" id="UP000277457"/>
    </source>
</evidence>
<dbReference type="EMBL" id="QMPY01000022">
    <property type="protein sequence ID" value="RLE08491.1"/>
    <property type="molecule type" value="Genomic_DNA"/>
</dbReference>
<dbReference type="PANTHER" id="PTHR43471:SF10">
    <property type="entry name" value="SLL1107 PROTEIN"/>
    <property type="match status" value="1"/>
</dbReference>
<feature type="transmembrane region" description="Helical" evidence="1">
    <location>
        <begin position="53"/>
        <end position="71"/>
    </location>
</feature>
<feature type="non-terminal residue" evidence="2">
    <location>
        <position position="189"/>
    </location>
</feature>
<dbReference type="GO" id="GO:0005886">
    <property type="term" value="C:plasma membrane"/>
    <property type="evidence" value="ECO:0007669"/>
    <property type="project" value="UniProtKB-SubCell"/>
</dbReference>
<dbReference type="PANTHER" id="PTHR43471">
    <property type="entry name" value="ABC TRANSPORTER PERMEASE"/>
    <property type="match status" value="1"/>
</dbReference>